<feature type="domain" description="RDD" evidence="6">
    <location>
        <begin position="57"/>
        <end position="131"/>
    </location>
</feature>
<feature type="transmembrane region" description="Helical" evidence="5">
    <location>
        <begin position="57"/>
        <end position="78"/>
    </location>
</feature>
<gene>
    <name evidence="7" type="ordered locus">CTC_01942</name>
</gene>
<sequence>MYNQYCLKITYQSIYFIKILVHNNIYIKNTRKWRQNFMKEDKINVKRNNVVSFRDSFIANLIDVSIIFILSFILLLILDKVILKVLGYQVVSEYIVIMLFIILAIVAVFYPTCMEYRKGATIGKRFSKIKIKIVDAGEIEEDKIEEVEEINEEDKIDKE</sequence>
<keyword evidence="8" id="KW-1185">Reference proteome</keyword>
<protein>
    <recommendedName>
        <fullName evidence="6">RDD domain-containing protein</fullName>
    </recommendedName>
</protein>
<proteinExistence type="predicted"/>
<feature type="transmembrane region" description="Helical" evidence="5">
    <location>
        <begin position="90"/>
        <end position="110"/>
    </location>
</feature>
<dbReference type="AlphaFoldDB" id="Q892Z1"/>
<keyword evidence="2 5" id="KW-0812">Transmembrane</keyword>
<dbReference type="Pfam" id="PF06271">
    <property type="entry name" value="RDD"/>
    <property type="match status" value="1"/>
</dbReference>
<reference evidence="7 8" key="1">
    <citation type="journal article" date="2003" name="Proc. Natl. Acad. Sci. U.S.A.">
        <title>The genome sequence of Clostridium tetani, the causative agent of tetanus disease.</title>
        <authorList>
            <person name="Brueggemann H."/>
            <person name="Baumer S."/>
            <person name="Fricke W.F."/>
            <person name="Wiezer A."/>
            <person name="Liesegang H."/>
            <person name="Decker I."/>
            <person name="Herzberg C."/>
            <person name="Martinez-Arias R."/>
            <person name="Merkl R."/>
            <person name="Henne A."/>
            <person name="Gottschalk G."/>
        </authorList>
    </citation>
    <scope>NUCLEOTIDE SEQUENCE [LARGE SCALE GENOMIC DNA]</scope>
    <source>
        <strain evidence="8">Massachusetts / E88</strain>
    </source>
</reference>
<evidence type="ECO:0000256" key="1">
    <source>
        <dbReference type="ARBA" id="ARBA00004141"/>
    </source>
</evidence>
<keyword evidence="3 5" id="KW-1133">Transmembrane helix</keyword>
<evidence type="ECO:0000259" key="6">
    <source>
        <dbReference type="Pfam" id="PF06271"/>
    </source>
</evidence>
<name>Q892Z1_CLOTE</name>
<comment type="subcellular location">
    <subcellularLocation>
        <location evidence="1">Membrane</location>
        <topology evidence="1">Multi-pass membrane protein</topology>
    </subcellularLocation>
</comment>
<evidence type="ECO:0000256" key="5">
    <source>
        <dbReference type="SAM" id="Phobius"/>
    </source>
</evidence>
<evidence type="ECO:0000313" key="7">
    <source>
        <dbReference type="EMBL" id="AAO36451.1"/>
    </source>
</evidence>
<dbReference type="Proteomes" id="UP000001412">
    <property type="component" value="Chromosome"/>
</dbReference>
<accession>Q892Z1</accession>
<dbReference type="GO" id="GO:0016020">
    <property type="term" value="C:membrane"/>
    <property type="evidence" value="ECO:0007669"/>
    <property type="project" value="UniProtKB-SubCell"/>
</dbReference>
<evidence type="ECO:0000256" key="2">
    <source>
        <dbReference type="ARBA" id="ARBA00022692"/>
    </source>
</evidence>
<evidence type="ECO:0000256" key="3">
    <source>
        <dbReference type="ARBA" id="ARBA00022989"/>
    </source>
</evidence>
<dbReference type="InterPro" id="IPR010432">
    <property type="entry name" value="RDD"/>
</dbReference>
<organism evidence="7 8">
    <name type="scientific">Clostridium tetani (strain Massachusetts / E88)</name>
    <dbReference type="NCBI Taxonomy" id="212717"/>
    <lineage>
        <taxon>Bacteria</taxon>
        <taxon>Bacillati</taxon>
        <taxon>Bacillota</taxon>
        <taxon>Clostridia</taxon>
        <taxon>Eubacteriales</taxon>
        <taxon>Clostridiaceae</taxon>
        <taxon>Clostridium</taxon>
    </lineage>
</organism>
<dbReference type="HOGENOM" id="CLU_140228_0_0_9"/>
<keyword evidence="4 5" id="KW-0472">Membrane</keyword>
<evidence type="ECO:0000313" key="8">
    <source>
        <dbReference type="Proteomes" id="UP000001412"/>
    </source>
</evidence>
<dbReference type="EMBL" id="AE015927">
    <property type="protein sequence ID" value="AAO36451.1"/>
    <property type="molecule type" value="Genomic_DNA"/>
</dbReference>
<evidence type="ECO:0000256" key="4">
    <source>
        <dbReference type="ARBA" id="ARBA00023136"/>
    </source>
</evidence>
<dbReference type="STRING" id="212717.CTC_01942"/>
<dbReference type="KEGG" id="ctc:CTC_01942"/>